<organism evidence="2 3">
    <name type="scientific">Drosophila kikkawai</name>
    <name type="common">Fruit fly</name>
    <dbReference type="NCBI Taxonomy" id="30033"/>
    <lineage>
        <taxon>Eukaryota</taxon>
        <taxon>Metazoa</taxon>
        <taxon>Ecdysozoa</taxon>
        <taxon>Arthropoda</taxon>
        <taxon>Hexapoda</taxon>
        <taxon>Insecta</taxon>
        <taxon>Pterygota</taxon>
        <taxon>Neoptera</taxon>
        <taxon>Endopterygota</taxon>
        <taxon>Diptera</taxon>
        <taxon>Brachycera</taxon>
        <taxon>Muscomorpha</taxon>
        <taxon>Ephydroidea</taxon>
        <taxon>Drosophilidae</taxon>
        <taxon>Drosophila</taxon>
        <taxon>Sophophora</taxon>
    </lineage>
</organism>
<dbReference type="Gene3D" id="3.40.250.10">
    <property type="entry name" value="Rhodanese-like domain"/>
    <property type="match status" value="1"/>
</dbReference>
<dbReference type="PANTHER" id="PTHR44086:SF10">
    <property type="entry name" value="THIOSULFATE SULFURTRANSFERASE_RHODANESE-LIKE DOMAIN-CONTAINING PROTEIN 3"/>
    <property type="match status" value="1"/>
</dbReference>
<evidence type="ECO:0000313" key="2">
    <source>
        <dbReference type="Proteomes" id="UP001652661"/>
    </source>
</evidence>
<name>A0A6P4JKX6_DROKI</name>
<dbReference type="PROSITE" id="PS50206">
    <property type="entry name" value="RHODANESE_3"/>
    <property type="match status" value="1"/>
</dbReference>
<dbReference type="OrthoDB" id="566238at2759"/>
<dbReference type="InterPro" id="IPR036873">
    <property type="entry name" value="Rhodanese-like_dom_sf"/>
</dbReference>
<dbReference type="SMART" id="SM00450">
    <property type="entry name" value="RHOD"/>
    <property type="match status" value="1"/>
</dbReference>
<accession>A0A6P4JKX6</accession>
<dbReference type="Pfam" id="PF00581">
    <property type="entry name" value="Rhodanese"/>
    <property type="match status" value="1"/>
</dbReference>
<sequence>MKRFFGRQEPTAIELVDYEYVKKLPCEPQKLLVDVREPNELEESGQIPTSINIPLAQVCQELVASKQIFECNYGRKRPELDTEIIFHCRSGKRSLQAAEVAVALGFRNVKNYEGSWLDWAKNEGLSS</sequence>
<evidence type="ECO:0000313" key="3">
    <source>
        <dbReference type="RefSeq" id="XP_017036301.1"/>
    </source>
</evidence>
<dbReference type="PANTHER" id="PTHR44086">
    <property type="entry name" value="THIOSULFATE SULFURTRANSFERASE RDL2, MITOCHONDRIAL-RELATED"/>
    <property type="match status" value="1"/>
</dbReference>
<dbReference type="InterPro" id="IPR001763">
    <property type="entry name" value="Rhodanese-like_dom"/>
</dbReference>
<protein>
    <submittedName>
        <fullName evidence="3">Rhodanese domain-containing protein CG4456-like isoform X2</fullName>
    </submittedName>
</protein>
<keyword evidence="2" id="KW-1185">Reference proteome</keyword>
<dbReference type="GeneID" id="108084557"/>
<dbReference type="AlphaFoldDB" id="A0A6P4JKX6"/>
<gene>
    <name evidence="3" type="primary">LOC108084557</name>
</gene>
<dbReference type="Proteomes" id="UP001652661">
    <property type="component" value="Chromosome 3R"/>
</dbReference>
<dbReference type="RefSeq" id="XP_017036301.1">
    <property type="nucleotide sequence ID" value="XM_017180812.2"/>
</dbReference>
<dbReference type="CDD" id="cd01519">
    <property type="entry name" value="RHOD_HSP67B2"/>
    <property type="match status" value="1"/>
</dbReference>
<dbReference type="SUPFAM" id="SSF52821">
    <property type="entry name" value="Rhodanese/Cell cycle control phosphatase"/>
    <property type="match status" value="1"/>
</dbReference>
<reference evidence="3" key="1">
    <citation type="submission" date="2025-08" db="UniProtKB">
        <authorList>
            <consortium name="RefSeq"/>
        </authorList>
    </citation>
    <scope>IDENTIFICATION</scope>
    <source>
        <strain evidence="3">14028-0561.14</strain>
        <tissue evidence="3">Whole fly</tissue>
    </source>
</reference>
<feature type="domain" description="Rhodanese" evidence="1">
    <location>
        <begin position="26"/>
        <end position="124"/>
    </location>
</feature>
<evidence type="ECO:0000259" key="1">
    <source>
        <dbReference type="PROSITE" id="PS50206"/>
    </source>
</evidence>
<proteinExistence type="predicted"/>